<dbReference type="Proteomes" id="UP000036987">
    <property type="component" value="Unassembled WGS sequence"/>
</dbReference>
<dbReference type="AlphaFoldDB" id="A0A0K9NJR5"/>
<organism evidence="2 3">
    <name type="scientific">Zostera marina</name>
    <name type="common">Eelgrass</name>
    <dbReference type="NCBI Taxonomy" id="29655"/>
    <lineage>
        <taxon>Eukaryota</taxon>
        <taxon>Viridiplantae</taxon>
        <taxon>Streptophyta</taxon>
        <taxon>Embryophyta</taxon>
        <taxon>Tracheophyta</taxon>
        <taxon>Spermatophyta</taxon>
        <taxon>Magnoliopsida</taxon>
        <taxon>Liliopsida</taxon>
        <taxon>Zosteraceae</taxon>
        <taxon>Zostera</taxon>
    </lineage>
</organism>
<proteinExistence type="predicted"/>
<name>A0A0K9NJR5_ZOSMR</name>
<gene>
    <name evidence="2" type="ORF">ZOSMA_8G01600</name>
</gene>
<keyword evidence="3" id="KW-1185">Reference proteome</keyword>
<feature type="region of interest" description="Disordered" evidence="1">
    <location>
        <begin position="1"/>
        <end position="29"/>
    </location>
</feature>
<evidence type="ECO:0000313" key="3">
    <source>
        <dbReference type="Proteomes" id="UP000036987"/>
    </source>
</evidence>
<dbReference type="EMBL" id="LFYR01002110">
    <property type="protein sequence ID" value="KMZ57011.1"/>
    <property type="molecule type" value="Genomic_DNA"/>
</dbReference>
<sequence>MNETDHNLDEVVIQEEGNKEKDGIRKFVN</sequence>
<feature type="compositionally biased region" description="Basic and acidic residues" evidence="1">
    <location>
        <begin position="16"/>
        <end position="29"/>
    </location>
</feature>
<protein>
    <submittedName>
        <fullName evidence="2">Uncharacterized protein</fullName>
    </submittedName>
</protein>
<reference evidence="3" key="1">
    <citation type="journal article" date="2016" name="Nature">
        <title>The genome of the seagrass Zostera marina reveals angiosperm adaptation to the sea.</title>
        <authorList>
            <person name="Olsen J.L."/>
            <person name="Rouze P."/>
            <person name="Verhelst B."/>
            <person name="Lin Y.-C."/>
            <person name="Bayer T."/>
            <person name="Collen J."/>
            <person name="Dattolo E."/>
            <person name="De Paoli E."/>
            <person name="Dittami S."/>
            <person name="Maumus F."/>
            <person name="Michel G."/>
            <person name="Kersting A."/>
            <person name="Lauritano C."/>
            <person name="Lohaus R."/>
            <person name="Toepel M."/>
            <person name="Tonon T."/>
            <person name="Vanneste K."/>
            <person name="Amirebrahimi M."/>
            <person name="Brakel J."/>
            <person name="Bostroem C."/>
            <person name="Chovatia M."/>
            <person name="Grimwood J."/>
            <person name="Jenkins J.W."/>
            <person name="Jueterbock A."/>
            <person name="Mraz A."/>
            <person name="Stam W.T."/>
            <person name="Tice H."/>
            <person name="Bornberg-Bauer E."/>
            <person name="Green P.J."/>
            <person name="Pearson G.A."/>
            <person name="Procaccini G."/>
            <person name="Duarte C.M."/>
            <person name="Schmutz J."/>
            <person name="Reusch T.B.H."/>
            <person name="Van de Peer Y."/>
        </authorList>
    </citation>
    <scope>NUCLEOTIDE SEQUENCE [LARGE SCALE GENOMIC DNA]</scope>
    <source>
        <strain evidence="3">cv. Finnish</strain>
    </source>
</reference>
<evidence type="ECO:0000256" key="1">
    <source>
        <dbReference type="SAM" id="MobiDB-lite"/>
    </source>
</evidence>
<evidence type="ECO:0000313" key="2">
    <source>
        <dbReference type="EMBL" id="KMZ57011.1"/>
    </source>
</evidence>
<comment type="caution">
    <text evidence="2">The sequence shown here is derived from an EMBL/GenBank/DDBJ whole genome shotgun (WGS) entry which is preliminary data.</text>
</comment>
<accession>A0A0K9NJR5</accession>